<name>A0A178M0Y2_MYCIR</name>
<dbReference type="EMBL" id="LWCS01000013">
    <property type="protein sequence ID" value="OAN40382.1"/>
    <property type="molecule type" value="Genomic_DNA"/>
</dbReference>
<sequence length="100" mass="10715">MGESSQARCGIHRGTKDVTAAPNHRASAEAGTYQREAGSATGRLAETSEIGKSRVGIRRCHHDGIADGFDESIARAQDFRRDGAELICQFRSAVIPMDLG</sequence>
<evidence type="ECO:0000313" key="2">
    <source>
        <dbReference type="EMBL" id="OAN40382.1"/>
    </source>
</evidence>
<comment type="caution">
    <text evidence="2">The sequence shown here is derived from an EMBL/GenBank/DDBJ whole genome shotgun (WGS) entry which is preliminary data.</text>
</comment>
<gene>
    <name evidence="2" type="ORF">A4X20_14875</name>
</gene>
<reference evidence="2 3" key="1">
    <citation type="submission" date="2016-04" db="EMBL/GenBank/DDBJ databases">
        <title>Draft Genome Sequences of Staphylococcus capitis Strain H36, S. capitis Strain H65, S. cohnii Strain H62, S. hominis Strain H69, Mycobacterium iranicum Strain H39, Plantibacter sp. Strain H53, Pseudomonas oryzihabitans Strain H72, and Microbacterium sp. Strain H83, isolated from residential settings.</title>
        <authorList>
            <person name="Lymperopoulou D."/>
            <person name="Adams R.I."/>
            <person name="Lindow S."/>
            <person name="Coil D.A."/>
            <person name="Jospin G."/>
            <person name="Eisen J.A."/>
        </authorList>
    </citation>
    <scope>NUCLEOTIDE SEQUENCE [LARGE SCALE GENOMIC DNA]</scope>
    <source>
        <strain evidence="2 3">H39</strain>
    </source>
</reference>
<evidence type="ECO:0000256" key="1">
    <source>
        <dbReference type="SAM" id="MobiDB-lite"/>
    </source>
</evidence>
<dbReference type="AlphaFoldDB" id="A0A178M0Y2"/>
<dbReference type="Proteomes" id="UP000078396">
    <property type="component" value="Unassembled WGS sequence"/>
</dbReference>
<feature type="region of interest" description="Disordered" evidence="1">
    <location>
        <begin position="1"/>
        <end position="48"/>
    </location>
</feature>
<evidence type="ECO:0000313" key="3">
    <source>
        <dbReference type="Proteomes" id="UP000078396"/>
    </source>
</evidence>
<protein>
    <submittedName>
        <fullName evidence="2">Uncharacterized protein</fullName>
    </submittedName>
</protein>
<proteinExistence type="predicted"/>
<organism evidence="2 3">
    <name type="scientific">Mycolicibacterium iranicum</name>
    <name type="common">Mycobacterium iranicum</name>
    <dbReference type="NCBI Taxonomy" id="912594"/>
    <lineage>
        <taxon>Bacteria</taxon>
        <taxon>Bacillati</taxon>
        <taxon>Actinomycetota</taxon>
        <taxon>Actinomycetes</taxon>
        <taxon>Mycobacteriales</taxon>
        <taxon>Mycobacteriaceae</taxon>
        <taxon>Mycolicibacterium</taxon>
    </lineage>
</organism>
<accession>A0A178M0Y2</accession>